<dbReference type="RefSeq" id="WP_136140340.1">
    <property type="nucleotide sequence ID" value="NZ_CP039247.1"/>
</dbReference>
<dbReference type="KEGG" id="cee:CENDO_00805"/>
<dbReference type="GO" id="GO:0004792">
    <property type="term" value="F:thiosulfate-cyanide sulfurtransferase activity"/>
    <property type="evidence" value="ECO:0007669"/>
    <property type="project" value="TreeGrafter"/>
</dbReference>
<dbReference type="InterPro" id="IPR000594">
    <property type="entry name" value="ThiF_NAD_FAD-bd"/>
</dbReference>
<evidence type="ECO:0000313" key="4">
    <source>
        <dbReference type="Proteomes" id="UP000296352"/>
    </source>
</evidence>
<dbReference type="InterPro" id="IPR036873">
    <property type="entry name" value="Rhodanese-like_dom_sf"/>
</dbReference>
<dbReference type="AlphaFoldDB" id="A0A4P7QDV6"/>
<dbReference type="FunFam" id="3.40.50.720:FF:000080">
    <property type="entry name" value="Thiazole biosynthesis adenylyltransferase ThiF"/>
    <property type="match status" value="1"/>
</dbReference>
<dbReference type="GO" id="GO:0005737">
    <property type="term" value="C:cytoplasm"/>
    <property type="evidence" value="ECO:0007669"/>
    <property type="project" value="TreeGrafter"/>
</dbReference>
<evidence type="ECO:0000256" key="1">
    <source>
        <dbReference type="ARBA" id="ARBA00009919"/>
    </source>
</evidence>
<dbReference type="PROSITE" id="PS50206">
    <property type="entry name" value="RHODANESE_3"/>
    <property type="match status" value="1"/>
</dbReference>
<dbReference type="InterPro" id="IPR001763">
    <property type="entry name" value="Rhodanese-like_dom"/>
</dbReference>
<dbReference type="PANTHER" id="PTHR10953">
    <property type="entry name" value="UBIQUITIN-ACTIVATING ENZYME E1"/>
    <property type="match status" value="1"/>
</dbReference>
<name>A0A4P7QDV6_9CORY</name>
<dbReference type="Proteomes" id="UP000296352">
    <property type="component" value="Chromosome"/>
</dbReference>
<gene>
    <name evidence="3" type="primary">moeZ</name>
    <name evidence="3" type="ORF">CENDO_00805</name>
</gene>
<dbReference type="GO" id="GO:0042292">
    <property type="term" value="F:URM1 activating enzyme activity"/>
    <property type="evidence" value="ECO:0007669"/>
    <property type="project" value="TreeGrafter"/>
</dbReference>
<dbReference type="SMART" id="SM00450">
    <property type="entry name" value="RHOD"/>
    <property type="match status" value="1"/>
</dbReference>
<dbReference type="InterPro" id="IPR045886">
    <property type="entry name" value="ThiF/MoeB/HesA"/>
</dbReference>
<organism evidence="3 4">
    <name type="scientific">Corynebacterium endometrii</name>
    <dbReference type="NCBI Taxonomy" id="2488819"/>
    <lineage>
        <taxon>Bacteria</taxon>
        <taxon>Bacillati</taxon>
        <taxon>Actinomycetota</taxon>
        <taxon>Actinomycetes</taxon>
        <taxon>Mycobacteriales</taxon>
        <taxon>Corynebacteriaceae</taxon>
        <taxon>Corynebacterium</taxon>
    </lineage>
</organism>
<dbReference type="EMBL" id="CP039247">
    <property type="protein sequence ID" value="QCB27470.1"/>
    <property type="molecule type" value="Genomic_DNA"/>
</dbReference>
<feature type="domain" description="Rhodanese" evidence="2">
    <location>
        <begin position="249"/>
        <end position="332"/>
    </location>
</feature>
<dbReference type="OrthoDB" id="9804286at2"/>
<dbReference type="CDD" id="cd00757">
    <property type="entry name" value="ThiF_MoeB_HesA_family"/>
    <property type="match status" value="1"/>
</dbReference>
<dbReference type="GO" id="GO:0016779">
    <property type="term" value="F:nucleotidyltransferase activity"/>
    <property type="evidence" value="ECO:0007669"/>
    <property type="project" value="UniProtKB-KW"/>
</dbReference>
<evidence type="ECO:0000313" key="3">
    <source>
        <dbReference type="EMBL" id="QCB27470.1"/>
    </source>
</evidence>
<proteinExistence type="inferred from homology"/>
<reference evidence="3 4" key="1">
    <citation type="submission" date="2019-04" db="EMBL/GenBank/DDBJ databases">
        <title>Corynebacterium endometrii sp. nov., isolated from the uterus of a cow with endometritis.</title>
        <authorList>
            <person name="Ballas P."/>
            <person name="Ruckert C."/>
            <person name="Wagener K."/>
            <person name="Drillich M."/>
            <person name="Kaempfer P."/>
            <person name="Busse H.-J."/>
            <person name="Ehling-Schulz M."/>
        </authorList>
    </citation>
    <scope>NUCLEOTIDE SEQUENCE [LARGE SCALE GENOMIC DNA]</scope>
    <source>
        <strain evidence="3 4">LMM-1653</strain>
    </source>
</reference>
<evidence type="ECO:0000259" key="2">
    <source>
        <dbReference type="PROSITE" id="PS50206"/>
    </source>
</evidence>
<dbReference type="Pfam" id="PF00581">
    <property type="entry name" value="Rhodanese"/>
    <property type="match status" value="1"/>
</dbReference>
<dbReference type="SUPFAM" id="SSF69572">
    <property type="entry name" value="Activating enzymes of the ubiquitin-like proteins"/>
    <property type="match status" value="1"/>
</dbReference>
<dbReference type="Pfam" id="PF00899">
    <property type="entry name" value="ThiF"/>
    <property type="match status" value="1"/>
</dbReference>
<dbReference type="CDD" id="cd00158">
    <property type="entry name" value="RHOD"/>
    <property type="match status" value="1"/>
</dbReference>
<comment type="similarity">
    <text evidence="1">Belongs to the HesA/MoeB/ThiF family.</text>
</comment>
<protein>
    <submittedName>
        <fullName evidence="3">Putative adenylyltransferase/sulfurtransferase MoeZ</fullName>
    </submittedName>
</protein>
<accession>A0A4P7QDV6</accession>
<keyword evidence="4" id="KW-1185">Reference proteome</keyword>
<dbReference type="SUPFAM" id="SSF52821">
    <property type="entry name" value="Rhodanese/Cell cycle control phosphatase"/>
    <property type="match status" value="1"/>
</dbReference>
<dbReference type="Gene3D" id="3.40.250.10">
    <property type="entry name" value="Rhodanese-like domain"/>
    <property type="match status" value="1"/>
</dbReference>
<sequence>MNSRYIRQVTLPGFGQEAQDKLAAAHVAVVGAGGLGSPALLYLAAAGVGRISVIDPDDVDLSNLHRQVIHTQPGQGKADSAARAMNALNPEVTVVAHATKLTQANALELLADADAVLDGADNLPARYVASWACAKLGIPHVWGSILGFEAQMSVFHAGRGPIFEDVFPVPPSDVPSCAVAGVLGPVVGVVGSAMALEAIKVLTGVGQPLTGQLGYFDALTARWEYVPLQATRQPPQRPLLSDAPEASSPAGFTRIIDVRTAEERAQGHIPGDEHIALDELLAAEEGPAGVADGTWDDVLFYCASGVRSATAARRLGGTSLRGGYARWAAGEG</sequence>
<dbReference type="InterPro" id="IPR035985">
    <property type="entry name" value="Ubiquitin-activating_enz"/>
</dbReference>
<dbReference type="PANTHER" id="PTHR10953:SF102">
    <property type="entry name" value="ADENYLYLTRANSFERASE AND SULFURTRANSFERASE MOCS3"/>
    <property type="match status" value="1"/>
</dbReference>
<keyword evidence="3" id="KW-0548">Nucleotidyltransferase</keyword>
<keyword evidence="3" id="KW-0808">Transferase</keyword>
<dbReference type="Gene3D" id="3.40.50.720">
    <property type="entry name" value="NAD(P)-binding Rossmann-like Domain"/>
    <property type="match status" value="1"/>
</dbReference>